<sequence length="185" mass="20318">MEPQAQQSNTPARAALNAGLVIGLVMLAINFIIYFIDYSFLVAAWYGISILVIFFALVIYFGSQYRKEIGGYMDFGAAFQFSFVTLIISGLISTLGNMLLYFVIDPGLPELLVETQLENMVAMLDSFGAGDSISGDQIDEMRSEMANSFTIAGQFKAFGISLIVYAILALILGAILKKRDKTKDF</sequence>
<dbReference type="Proteomes" id="UP000649799">
    <property type="component" value="Unassembled WGS sequence"/>
</dbReference>
<evidence type="ECO:0000313" key="3">
    <source>
        <dbReference type="Proteomes" id="UP000649799"/>
    </source>
</evidence>
<organism evidence="2 3">
    <name type="scientific">Cyclobacterium plantarum</name>
    <dbReference type="NCBI Taxonomy" id="2716263"/>
    <lineage>
        <taxon>Bacteria</taxon>
        <taxon>Pseudomonadati</taxon>
        <taxon>Bacteroidota</taxon>
        <taxon>Cytophagia</taxon>
        <taxon>Cytophagales</taxon>
        <taxon>Cyclobacteriaceae</taxon>
        <taxon>Cyclobacterium</taxon>
    </lineage>
</organism>
<keyword evidence="1" id="KW-0472">Membrane</keyword>
<evidence type="ECO:0000313" key="2">
    <source>
        <dbReference type="EMBL" id="NHE59354.1"/>
    </source>
</evidence>
<protein>
    <submittedName>
        <fullName evidence="2">DUF4199 domain-containing protein</fullName>
    </submittedName>
</protein>
<feature type="transmembrane region" description="Helical" evidence="1">
    <location>
        <begin position="42"/>
        <end position="62"/>
    </location>
</feature>
<dbReference type="InterPro" id="IPR025250">
    <property type="entry name" value="DUF4199"/>
</dbReference>
<dbReference type="Pfam" id="PF13858">
    <property type="entry name" value="DUF4199"/>
    <property type="match status" value="1"/>
</dbReference>
<feature type="transmembrane region" description="Helical" evidence="1">
    <location>
        <begin position="157"/>
        <end position="176"/>
    </location>
</feature>
<reference evidence="2 3" key="1">
    <citation type="submission" date="2020-03" db="EMBL/GenBank/DDBJ databases">
        <title>Cyclobacterium plantarum sp. nov., a marine bacterium isolated from a coastal-marine wetland.</title>
        <authorList>
            <person name="Sanchez-Porro C."/>
            <person name="Ventosa A."/>
            <person name="Amoozegar M."/>
        </authorList>
    </citation>
    <scope>NUCLEOTIDE SEQUENCE [LARGE SCALE GENOMIC DNA]</scope>
    <source>
        <strain evidence="2 3">GBPx2</strain>
    </source>
</reference>
<comment type="caution">
    <text evidence="2">The sequence shown here is derived from an EMBL/GenBank/DDBJ whole genome shotgun (WGS) entry which is preliminary data.</text>
</comment>
<gene>
    <name evidence="2" type="ORF">G9Q97_21290</name>
</gene>
<evidence type="ECO:0000256" key="1">
    <source>
        <dbReference type="SAM" id="Phobius"/>
    </source>
</evidence>
<keyword evidence="3" id="KW-1185">Reference proteome</keyword>
<dbReference type="EMBL" id="JAANYN010000012">
    <property type="protein sequence ID" value="NHE59354.1"/>
    <property type="molecule type" value="Genomic_DNA"/>
</dbReference>
<feature type="transmembrane region" description="Helical" evidence="1">
    <location>
        <begin position="12"/>
        <end position="36"/>
    </location>
</feature>
<feature type="transmembrane region" description="Helical" evidence="1">
    <location>
        <begin position="83"/>
        <end position="104"/>
    </location>
</feature>
<accession>A0ABX0HBS8</accession>
<keyword evidence="1" id="KW-0812">Transmembrane</keyword>
<dbReference type="RefSeq" id="WP_166150659.1">
    <property type="nucleotide sequence ID" value="NZ_JAANYN010000012.1"/>
</dbReference>
<proteinExistence type="predicted"/>
<keyword evidence="1" id="KW-1133">Transmembrane helix</keyword>
<name>A0ABX0HBS8_9BACT</name>